<dbReference type="InterPro" id="IPR019148">
    <property type="entry name" value="Nuclear_protein_DGCR14_ESS-2"/>
</dbReference>
<name>A0A8H7FB14_AGABI</name>
<dbReference type="GO" id="GO:0071013">
    <property type="term" value="C:catalytic step 2 spliceosome"/>
    <property type="evidence" value="ECO:0007669"/>
    <property type="project" value="TreeGrafter"/>
</dbReference>
<comment type="subcellular location">
    <subcellularLocation>
        <location evidence="1">Nucleus</location>
    </subcellularLocation>
</comment>
<organism evidence="5 6">
    <name type="scientific">Agaricus bisporus var. burnettii</name>
    <dbReference type="NCBI Taxonomy" id="192524"/>
    <lineage>
        <taxon>Eukaryota</taxon>
        <taxon>Fungi</taxon>
        <taxon>Dikarya</taxon>
        <taxon>Basidiomycota</taxon>
        <taxon>Agaricomycotina</taxon>
        <taxon>Agaricomycetes</taxon>
        <taxon>Agaricomycetidae</taxon>
        <taxon>Agaricales</taxon>
        <taxon>Agaricineae</taxon>
        <taxon>Agaricaceae</taxon>
        <taxon>Agaricus</taxon>
    </lineage>
</organism>
<dbReference type="Pfam" id="PF09751">
    <property type="entry name" value="Es2"/>
    <property type="match status" value="1"/>
</dbReference>
<feature type="region of interest" description="Disordered" evidence="4">
    <location>
        <begin position="431"/>
        <end position="501"/>
    </location>
</feature>
<proteinExistence type="inferred from homology"/>
<dbReference type="PANTHER" id="PTHR12940">
    <property type="entry name" value="ES-2 PROTEIN - RELATED"/>
    <property type="match status" value="1"/>
</dbReference>
<feature type="region of interest" description="Disordered" evidence="4">
    <location>
        <begin position="294"/>
        <end position="326"/>
    </location>
</feature>
<comment type="caution">
    <text evidence="5">The sequence shown here is derived from an EMBL/GenBank/DDBJ whole genome shotgun (WGS) entry which is preliminary data.</text>
</comment>
<evidence type="ECO:0000256" key="3">
    <source>
        <dbReference type="ARBA" id="ARBA00023242"/>
    </source>
</evidence>
<accession>A0A8H7FB14</accession>
<gene>
    <name evidence="5" type="ORF">Agabi119p4_579</name>
</gene>
<comment type="similarity">
    <text evidence="2">Belongs to the ESS2 family.</text>
</comment>
<feature type="region of interest" description="Disordered" evidence="4">
    <location>
        <begin position="76"/>
        <end position="130"/>
    </location>
</feature>
<evidence type="ECO:0000313" key="5">
    <source>
        <dbReference type="EMBL" id="KAF7784414.1"/>
    </source>
</evidence>
<evidence type="ECO:0000256" key="2">
    <source>
        <dbReference type="ARBA" id="ARBA00009072"/>
    </source>
</evidence>
<keyword evidence="3" id="KW-0539">Nucleus</keyword>
<evidence type="ECO:0000256" key="1">
    <source>
        <dbReference type="ARBA" id="ARBA00004123"/>
    </source>
</evidence>
<dbReference type="EMBL" id="JABXXO010000001">
    <property type="protein sequence ID" value="KAF7784414.1"/>
    <property type="molecule type" value="Genomic_DNA"/>
</dbReference>
<dbReference type="AlphaFoldDB" id="A0A8H7FB14"/>
<reference evidence="5 6" key="1">
    <citation type="journal article" name="Sci. Rep.">
        <title>Telomere-to-telomere assembled and centromere annotated genomes of the two main subspecies of the button mushroom Agaricus bisporus reveal especially polymorphic chromosome ends.</title>
        <authorList>
            <person name="Sonnenberg A.S.M."/>
            <person name="Sedaghat-Telgerd N."/>
            <person name="Lavrijssen B."/>
            <person name="Ohm R.A."/>
            <person name="Hendrickx P.M."/>
            <person name="Scholtmeijer K."/>
            <person name="Baars J.J.P."/>
            <person name="van Peer A."/>
        </authorList>
    </citation>
    <scope>NUCLEOTIDE SEQUENCE [LARGE SCALE GENOMIC DNA]</scope>
    <source>
        <strain evidence="5 6">H119_p4</strain>
    </source>
</reference>
<protein>
    <submittedName>
        <fullName evidence="5">Uncharacterized protein</fullName>
    </submittedName>
</protein>
<evidence type="ECO:0000313" key="6">
    <source>
        <dbReference type="Proteomes" id="UP000629468"/>
    </source>
</evidence>
<sequence length="501" mass="55604">MTQPNSGEGSTGLERSLNEQIILEEDEYTAALSHIIARDFFPSLVHLDATNGYLDAVRSRDPNLIAASVRRLEEVSDTPVLGSSRRRGRRPVHQTPGQTPYASFPSDTPYLHTADEDEDEPTVKRPRYDSTLSLDEFQARYTSEDNSSFTQILDEENKKRRERYDWAWEAQARVEAQRERMLEARERAMIEPPPGSFPGVKEKSRIEAPKPVGLITGPEESVQEERRDEEMSVVKATSVEEATQAVMAPRKDDRTAGVDGWKFKTRNSFMFSPDADISPYHPPAKTIMEADKKGEPKMVSHGSTRLKEQEHATHSSGLSEPPSPTRSRIDAAISGTPYRPRSPTVDDIRSLVPTLPNPTPEQLGPEAMKHLMTWGTLNATPRVLSGPEIEEPNTAFKIYEMSSREALSRRLATSASKNLTAKAEMLGLRTPGISRGRGKVKGDMGPPTRTPRRAAAAGNLTPAAKRLLERSTHGAGGVRRTEGMDLNHVRWTPTPSSRRAG</sequence>
<dbReference type="PANTHER" id="PTHR12940:SF0">
    <property type="entry name" value="SPLICING FACTOR ESS-2 HOMOLOG"/>
    <property type="match status" value="1"/>
</dbReference>
<evidence type="ECO:0000256" key="4">
    <source>
        <dbReference type="SAM" id="MobiDB-lite"/>
    </source>
</evidence>
<feature type="compositionally biased region" description="Basic and acidic residues" evidence="4">
    <location>
        <begin position="479"/>
        <end position="488"/>
    </location>
</feature>
<dbReference type="Proteomes" id="UP000629468">
    <property type="component" value="Unassembled WGS sequence"/>
</dbReference>